<dbReference type="Gene3D" id="1.10.490.10">
    <property type="entry name" value="Globins"/>
    <property type="match status" value="1"/>
</dbReference>
<organism evidence="2 3">
    <name type="scientific">Caenorhabditis japonica</name>
    <dbReference type="NCBI Taxonomy" id="281687"/>
    <lineage>
        <taxon>Eukaryota</taxon>
        <taxon>Metazoa</taxon>
        <taxon>Ecdysozoa</taxon>
        <taxon>Nematoda</taxon>
        <taxon>Chromadorea</taxon>
        <taxon>Rhabditida</taxon>
        <taxon>Rhabditina</taxon>
        <taxon>Rhabditomorpha</taxon>
        <taxon>Rhabditoidea</taxon>
        <taxon>Rhabditidae</taxon>
        <taxon>Peloderinae</taxon>
        <taxon>Caenorhabditis</taxon>
    </lineage>
</organism>
<proteinExistence type="predicted"/>
<dbReference type="GO" id="GO:0019825">
    <property type="term" value="F:oxygen binding"/>
    <property type="evidence" value="ECO:0007669"/>
    <property type="project" value="InterPro"/>
</dbReference>
<name>A0A8R1DIA7_CAEJA</name>
<dbReference type="EnsemblMetazoa" id="CJA02886.1">
    <property type="protein sequence ID" value="CJA02886.1"/>
    <property type="gene ID" value="WBGene00122090"/>
</dbReference>
<reference evidence="2" key="2">
    <citation type="submission" date="2022-06" db="UniProtKB">
        <authorList>
            <consortium name="EnsemblMetazoa"/>
        </authorList>
    </citation>
    <scope>IDENTIFICATION</scope>
    <source>
        <strain evidence="2">DF5081</strain>
    </source>
</reference>
<reference evidence="3" key="1">
    <citation type="submission" date="2010-08" db="EMBL/GenBank/DDBJ databases">
        <authorList>
            <consortium name="Caenorhabditis japonica Sequencing Consortium"/>
            <person name="Wilson R.K."/>
        </authorList>
    </citation>
    <scope>NUCLEOTIDE SEQUENCE [LARGE SCALE GENOMIC DNA]</scope>
    <source>
        <strain evidence="3">DF5081</strain>
    </source>
</reference>
<keyword evidence="3" id="KW-1185">Reference proteome</keyword>
<feature type="compositionally biased region" description="Low complexity" evidence="1">
    <location>
        <begin position="211"/>
        <end position="234"/>
    </location>
</feature>
<evidence type="ECO:0000313" key="3">
    <source>
        <dbReference type="Proteomes" id="UP000005237"/>
    </source>
</evidence>
<dbReference type="AlphaFoldDB" id="A0A8R1DIA7"/>
<feature type="compositionally biased region" description="Polar residues" evidence="1">
    <location>
        <begin position="1"/>
        <end position="34"/>
    </location>
</feature>
<feature type="region of interest" description="Disordered" evidence="1">
    <location>
        <begin position="201"/>
        <end position="253"/>
    </location>
</feature>
<dbReference type="InterPro" id="IPR009050">
    <property type="entry name" value="Globin-like_sf"/>
</dbReference>
<evidence type="ECO:0000313" key="2">
    <source>
        <dbReference type="EnsemblMetazoa" id="CJA02886.1"/>
    </source>
</evidence>
<accession>A0A8R1DIA7</accession>
<dbReference type="Proteomes" id="UP000005237">
    <property type="component" value="Unassembled WGS sequence"/>
</dbReference>
<dbReference type="InterPro" id="IPR012292">
    <property type="entry name" value="Globin/Proto"/>
</dbReference>
<feature type="region of interest" description="Disordered" evidence="1">
    <location>
        <begin position="1"/>
        <end position="63"/>
    </location>
</feature>
<sequence length="372" mass="42300">MGNSESSIDLDNNNVSSKAVKRTVSQSPTVTRSASVRKPPASIPVEGGGVRRSKTTRHKDRSNLRRAVCQVTGLTLHQKALLARKWNRMDRGTIYEMGRRMFEHVFTENPSYLAYIDLKNEVNWWNHINFKIHVQRFVTVLIETMRRLKEPSTSIDILRDFGAIYAKFPKRVSAVYFERIANSMNEAAGQLQEKDHLDVEKTQSRMEEVTDSSSTDNTSNMCTSCTSLSQSSTQRYPRPLTTRHSESQMQTLKEESSFCSSGMNSRRCSHETNCVKSMCPITAEAWLVLSAFIANQIKFGYELEKLLINEMSKLGIDTLPCQVGEPSETESDDFTTSEIQPHQHTHSHNHHPHHRASSSNTRFSNDQQSQLV</sequence>
<feature type="region of interest" description="Disordered" evidence="1">
    <location>
        <begin position="322"/>
        <end position="372"/>
    </location>
</feature>
<dbReference type="OMA" id="EMGRRMF"/>
<feature type="compositionally biased region" description="Basic residues" evidence="1">
    <location>
        <begin position="343"/>
        <end position="356"/>
    </location>
</feature>
<evidence type="ECO:0000256" key="1">
    <source>
        <dbReference type="SAM" id="MobiDB-lite"/>
    </source>
</evidence>
<feature type="compositionally biased region" description="Polar residues" evidence="1">
    <location>
        <begin position="360"/>
        <end position="372"/>
    </location>
</feature>
<dbReference type="InterPro" id="IPR044399">
    <property type="entry name" value="Mb-like_M"/>
</dbReference>
<dbReference type="GO" id="GO:0020037">
    <property type="term" value="F:heme binding"/>
    <property type="evidence" value="ECO:0007669"/>
    <property type="project" value="InterPro"/>
</dbReference>
<dbReference type="SUPFAM" id="SSF46458">
    <property type="entry name" value="Globin-like"/>
    <property type="match status" value="1"/>
</dbReference>
<protein>
    <submittedName>
        <fullName evidence="2">GLOBIN domain-containing protein</fullName>
    </submittedName>
</protein>
<feature type="compositionally biased region" description="Basic residues" evidence="1">
    <location>
        <begin position="51"/>
        <end position="60"/>
    </location>
</feature>
<dbReference type="CDD" id="cd01040">
    <property type="entry name" value="Mb-like"/>
    <property type="match status" value="1"/>
</dbReference>